<gene>
    <name evidence="11" type="ORF">CN97_14590</name>
</gene>
<evidence type="ECO:0000256" key="4">
    <source>
        <dbReference type="ARBA" id="ARBA00022519"/>
    </source>
</evidence>
<evidence type="ECO:0000256" key="9">
    <source>
        <dbReference type="RuleBase" id="RU369079"/>
    </source>
</evidence>
<dbReference type="STRING" id="195105.CN97_14590"/>
<comment type="subcellular location">
    <subcellularLocation>
        <location evidence="1 9">Cell inner membrane</location>
        <topology evidence="1 9">Multi-pass membrane protein</topology>
    </subcellularLocation>
</comment>
<keyword evidence="12" id="KW-1185">Reference proteome</keyword>
<dbReference type="GO" id="GO:0015740">
    <property type="term" value="P:C4-dicarboxylate transport"/>
    <property type="evidence" value="ECO:0007669"/>
    <property type="project" value="TreeGrafter"/>
</dbReference>
<evidence type="ECO:0000256" key="6">
    <source>
        <dbReference type="ARBA" id="ARBA00022989"/>
    </source>
</evidence>
<dbReference type="GO" id="GO:0022857">
    <property type="term" value="F:transmembrane transporter activity"/>
    <property type="evidence" value="ECO:0007669"/>
    <property type="project" value="UniProtKB-UniRule"/>
</dbReference>
<evidence type="ECO:0000256" key="2">
    <source>
        <dbReference type="ARBA" id="ARBA00022448"/>
    </source>
</evidence>
<feature type="transmembrane region" description="Helical" evidence="9">
    <location>
        <begin position="130"/>
        <end position="148"/>
    </location>
</feature>
<evidence type="ECO:0000256" key="3">
    <source>
        <dbReference type="ARBA" id="ARBA00022475"/>
    </source>
</evidence>
<reference evidence="11 12" key="1">
    <citation type="submission" date="2014-03" db="EMBL/GenBank/DDBJ databases">
        <title>Genome of Haematobacter massiliensis CCUG 47968.</title>
        <authorList>
            <person name="Wang D."/>
            <person name="Wang G."/>
        </authorList>
    </citation>
    <scope>NUCLEOTIDE SEQUENCE [LARGE SCALE GENOMIC DNA]</scope>
    <source>
        <strain evidence="11 12">CCUG 47968</strain>
    </source>
</reference>
<dbReference type="InterPro" id="IPR007387">
    <property type="entry name" value="TRAP_DctQ"/>
</dbReference>
<proteinExistence type="inferred from homology"/>
<evidence type="ECO:0000259" key="10">
    <source>
        <dbReference type="Pfam" id="PF04290"/>
    </source>
</evidence>
<keyword evidence="4 9" id="KW-0997">Cell inner membrane</keyword>
<keyword evidence="2 9" id="KW-0813">Transport</keyword>
<dbReference type="EMBL" id="JGYG01000004">
    <property type="protein sequence ID" value="KFI29964.1"/>
    <property type="molecule type" value="Genomic_DNA"/>
</dbReference>
<dbReference type="eggNOG" id="COG3090">
    <property type="taxonomic scope" value="Bacteria"/>
</dbReference>
<dbReference type="Pfam" id="PF04290">
    <property type="entry name" value="DctQ"/>
    <property type="match status" value="1"/>
</dbReference>
<dbReference type="InterPro" id="IPR055348">
    <property type="entry name" value="DctQ"/>
</dbReference>
<feature type="domain" description="Tripartite ATP-independent periplasmic transporters DctQ component" evidence="10">
    <location>
        <begin position="26"/>
        <end position="147"/>
    </location>
</feature>
<evidence type="ECO:0000313" key="12">
    <source>
        <dbReference type="Proteomes" id="UP000028826"/>
    </source>
</evidence>
<evidence type="ECO:0000256" key="5">
    <source>
        <dbReference type="ARBA" id="ARBA00022692"/>
    </source>
</evidence>
<dbReference type="AlphaFoldDB" id="A0A086Y6R4"/>
<comment type="caution">
    <text evidence="11">The sequence shown here is derived from an EMBL/GenBank/DDBJ whole genome shotgun (WGS) entry which is preliminary data.</text>
</comment>
<keyword evidence="6 9" id="KW-1133">Transmembrane helix</keyword>
<dbReference type="GO" id="GO:0005886">
    <property type="term" value="C:plasma membrane"/>
    <property type="evidence" value="ECO:0007669"/>
    <property type="project" value="UniProtKB-SubCell"/>
</dbReference>
<comment type="similarity">
    <text evidence="8 9">Belongs to the TRAP transporter small permease family.</text>
</comment>
<organism evidence="11 12">
    <name type="scientific">Haematobacter massiliensis</name>
    <dbReference type="NCBI Taxonomy" id="195105"/>
    <lineage>
        <taxon>Bacteria</taxon>
        <taxon>Pseudomonadati</taxon>
        <taxon>Pseudomonadota</taxon>
        <taxon>Alphaproteobacteria</taxon>
        <taxon>Rhodobacterales</taxon>
        <taxon>Paracoccaceae</taxon>
        <taxon>Haematobacter</taxon>
    </lineage>
</organism>
<evidence type="ECO:0000256" key="7">
    <source>
        <dbReference type="ARBA" id="ARBA00023136"/>
    </source>
</evidence>
<keyword evidence="7 9" id="KW-0472">Membrane</keyword>
<protein>
    <recommendedName>
        <fullName evidence="9">TRAP transporter small permease protein</fullName>
    </recommendedName>
</protein>
<feature type="transmembrane region" description="Helical" evidence="9">
    <location>
        <begin position="52"/>
        <end position="68"/>
    </location>
</feature>
<accession>A0A086Y6R4</accession>
<feature type="transmembrane region" description="Helical" evidence="9">
    <location>
        <begin position="20"/>
        <end position="40"/>
    </location>
</feature>
<dbReference type="PANTHER" id="PTHR35011:SF2">
    <property type="entry name" value="2,3-DIKETO-L-GULONATE TRAP TRANSPORTER SMALL PERMEASE PROTEIN YIAM"/>
    <property type="match status" value="1"/>
</dbReference>
<dbReference type="PANTHER" id="PTHR35011">
    <property type="entry name" value="2,3-DIKETO-L-GULONATE TRAP TRANSPORTER SMALL PERMEASE PROTEIN YIAM"/>
    <property type="match status" value="1"/>
</dbReference>
<sequence>MPMPIRLLPWLQRRCEDILVFMLAAMFIVFLIQIVSRYVLNMPMGWTHETSVILWIWLVLFGASFVIRDREEMRFDLIYGAAGERTRRWMAAVTGAALIAIFTLSLPATWDYVTFMKVERTAYLRLRFDWLYSIYIVFMIAMIVRHLWVGWRAVFGRAPEAYDPTTASSGV</sequence>
<comment type="function">
    <text evidence="9">Part of the tripartite ATP-independent periplasmic (TRAP) transport system.</text>
</comment>
<feature type="transmembrane region" description="Helical" evidence="9">
    <location>
        <begin position="89"/>
        <end position="110"/>
    </location>
</feature>
<name>A0A086Y6R4_9RHOB</name>
<keyword evidence="3" id="KW-1003">Cell membrane</keyword>
<keyword evidence="5 9" id="KW-0812">Transmembrane</keyword>
<evidence type="ECO:0000313" key="11">
    <source>
        <dbReference type="EMBL" id="KFI29964.1"/>
    </source>
</evidence>
<dbReference type="Proteomes" id="UP000028826">
    <property type="component" value="Unassembled WGS sequence"/>
</dbReference>
<evidence type="ECO:0000256" key="8">
    <source>
        <dbReference type="ARBA" id="ARBA00038436"/>
    </source>
</evidence>
<comment type="subunit">
    <text evidence="9">The complex comprises the extracytoplasmic solute receptor protein and the two transmembrane proteins.</text>
</comment>
<evidence type="ECO:0000256" key="1">
    <source>
        <dbReference type="ARBA" id="ARBA00004429"/>
    </source>
</evidence>